<feature type="region of interest" description="Disordered" evidence="2">
    <location>
        <begin position="59"/>
        <end position="93"/>
    </location>
</feature>
<evidence type="ECO:0000256" key="2">
    <source>
        <dbReference type="SAM" id="MobiDB-lite"/>
    </source>
</evidence>
<feature type="compositionally biased region" description="Low complexity" evidence="2">
    <location>
        <begin position="253"/>
        <end position="263"/>
    </location>
</feature>
<sequence length="345" mass="38203">MGDKMEGPLEKGIHLESKSQSKERYITPFLSDIGLQERVVERDTEFQRAPENVRTVASRVKSGNHYDESDMKTTETHLYPETHRLPSGRQPSLDRPIAVTKWLELEEQRKEIDQKMRQLREERATIEARLKAVVVEEEVLTLEQESGHRVTTMDSSEGTGNTPSEQRGESFVEKVTVIVPSPELSGHLSTTTAPVDSCQPPPSPLSLSAKDDQQHPSTVGKEKEEEGEALNSNVKNSSFSTAHLSSHTADTKASASRVASRPRALNRRGSGGMGASVCSDEEYLMDDGDMTDLPPSSTATTRVSAPEPAGERFWEKRPLTEAEMKLGFNDSGERMSKIVAWVLSQ</sequence>
<feature type="compositionally biased region" description="Polar residues" evidence="2">
    <location>
        <begin position="294"/>
        <end position="303"/>
    </location>
</feature>
<keyword evidence="1" id="KW-0175">Coiled coil</keyword>
<dbReference type="Proteomes" id="UP001303222">
    <property type="component" value="Unassembled WGS sequence"/>
</dbReference>
<feature type="coiled-coil region" evidence="1">
    <location>
        <begin position="102"/>
        <end position="136"/>
    </location>
</feature>
<feature type="region of interest" description="Disordered" evidence="2">
    <location>
        <begin position="294"/>
        <end position="313"/>
    </location>
</feature>
<comment type="caution">
    <text evidence="3">The sequence shown here is derived from an EMBL/GenBank/DDBJ whole genome shotgun (WGS) entry which is preliminary data.</text>
</comment>
<evidence type="ECO:0000256" key="1">
    <source>
        <dbReference type="SAM" id="Coils"/>
    </source>
</evidence>
<reference evidence="3" key="2">
    <citation type="submission" date="2023-06" db="EMBL/GenBank/DDBJ databases">
        <authorList>
            <consortium name="Lawrence Berkeley National Laboratory"/>
            <person name="Mondo S.J."/>
            <person name="Hensen N."/>
            <person name="Bonometti L."/>
            <person name="Westerberg I."/>
            <person name="Brannstrom I.O."/>
            <person name="Guillou S."/>
            <person name="Cros-Aarteil S."/>
            <person name="Calhoun S."/>
            <person name="Haridas S."/>
            <person name="Kuo A."/>
            <person name="Pangilinan J."/>
            <person name="Riley R."/>
            <person name="Labutti K."/>
            <person name="Andreopoulos B."/>
            <person name="Lipzen A."/>
            <person name="Chen C."/>
            <person name="Yanf M."/>
            <person name="Daum C."/>
            <person name="Ng V."/>
            <person name="Clum A."/>
            <person name="Steindorff A."/>
            <person name="Ohm R."/>
            <person name="Martin F."/>
            <person name="Silar P."/>
            <person name="Natvig D."/>
            <person name="Lalanne C."/>
            <person name="Gautier V."/>
            <person name="Ament-Velasquez S.L."/>
            <person name="Kruys A."/>
            <person name="Hutchinson M.I."/>
            <person name="Powell A.J."/>
            <person name="Barry K."/>
            <person name="Miller A.N."/>
            <person name="Grigoriev I.V."/>
            <person name="Debuchy R."/>
            <person name="Gladieux P."/>
            <person name="Thoren M.H."/>
            <person name="Johannesson H."/>
        </authorList>
    </citation>
    <scope>NUCLEOTIDE SEQUENCE</scope>
    <source>
        <strain evidence="3">CBS 626.80</strain>
    </source>
</reference>
<accession>A0AAN6SGG2</accession>
<feature type="compositionally biased region" description="Basic and acidic residues" evidence="2">
    <location>
        <begin position="64"/>
        <end position="84"/>
    </location>
</feature>
<evidence type="ECO:0000313" key="4">
    <source>
        <dbReference type="Proteomes" id="UP001303222"/>
    </source>
</evidence>
<feature type="compositionally biased region" description="Basic and acidic residues" evidence="2">
    <location>
        <begin position="209"/>
        <end position="224"/>
    </location>
</feature>
<feature type="compositionally biased region" description="Polar residues" evidence="2">
    <location>
        <begin position="230"/>
        <end position="248"/>
    </location>
</feature>
<gene>
    <name evidence="3" type="ORF">QBC32DRAFT_139987</name>
</gene>
<dbReference type="AlphaFoldDB" id="A0AAN6SGG2"/>
<protein>
    <submittedName>
        <fullName evidence="3">Uncharacterized protein</fullName>
    </submittedName>
</protein>
<feature type="compositionally biased region" description="Polar residues" evidence="2">
    <location>
        <begin position="152"/>
        <end position="165"/>
    </location>
</feature>
<feature type="region of interest" description="Disordered" evidence="2">
    <location>
        <begin position="184"/>
        <end position="278"/>
    </location>
</feature>
<reference evidence="3" key="1">
    <citation type="journal article" date="2023" name="Mol. Phylogenet. Evol.">
        <title>Genome-scale phylogeny and comparative genomics of the fungal order Sordariales.</title>
        <authorList>
            <person name="Hensen N."/>
            <person name="Bonometti L."/>
            <person name="Westerberg I."/>
            <person name="Brannstrom I.O."/>
            <person name="Guillou S."/>
            <person name="Cros-Aarteil S."/>
            <person name="Calhoun S."/>
            <person name="Haridas S."/>
            <person name="Kuo A."/>
            <person name="Mondo S."/>
            <person name="Pangilinan J."/>
            <person name="Riley R."/>
            <person name="LaButti K."/>
            <person name="Andreopoulos B."/>
            <person name="Lipzen A."/>
            <person name="Chen C."/>
            <person name="Yan M."/>
            <person name="Daum C."/>
            <person name="Ng V."/>
            <person name="Clum A."/>
            <person name="Steindorff A."/>
            <person name="Ohm R.A."/>
            <person name="Martin F."/>
            <person name="Silar P."/>
            <person name="Natvig D.O."/>
            <person name="Lalanne C."/>
            <person name="Gautier V."/>
            <person name="Ament-Velasquez S.L."/>
            <person name="Kruys A."/>
            <person name="Hutchinson M.I."/>
            <person name="Powell A.J."/>
            <person name="Barry K."/>
            <person name="Miller A.N."/>
            <person name="Grigoriev I.V."/>
            <person name="Debuchy R."/>
            <person name="Gladieux P."/>
            <person name="Hiltunen Thoren M."/>
            <person name="Johannesson H."/>
        </authorList>
    </citation>
    <scope>NUCLEOTIDE SEQUENCE</scope>
    <source>
        <strain evidence="3">CBS 626.80</strain>
    </source>
</reference>
<dbReference type="EMBL" id="MU859121">
    <property type="protein sequence ID" value="KAK3952579.1"/>
    <property type="molecule type" value="Genomic_DNA"/>
</dbReference>
<evidence type="ECO:0000313" key="3">
    <source>
        <dbReference type="EMBL" id="KAK3952579.1"/>
    </source>
</evidence>
<feature type="region of interest" description="Disordered" evidence="2">
    <location>
        <begin position="142"/>
        <end position="170"/>
    </location>
</feature>
<organism evidence="3 4">
    <name type="scientific">Pseudoneurospora amorphoporcata</name>
    <dbReference type="NCBI Taxonomy" id="241081"/>
    <lineage>
        <taxon>Eukaryota</taxon>
        <taxon>Fungi</taxon>
        <taxon>Dikarya</taxon>
        <taxon>Ascomycota</taxon>
        <taxon>Pezizomycotina</taxon>
        <taxon>Sordariomycetes</taxon>
        <taxon>Sordariomycetidae</taxon>
        <taxon>Sordariales</taxon>
        <taxon>Sordariaceae</taxon>
        <taxon>Pseudoneurospora</taxon>
    </lineage>
</organism>
<name>A0AAN6SGG2_9PEZI</name>
<proteinExistence type="predicted"/>
<feature type="region of interest" description="Disordered" evidence="2">
    <location>
        <begin position="1"/>
        <end position="21"/>
    </location>
</feature>
<keyword evidence="4" id="KW-1185">Reference proteome</keyword>